<sequence length="105" mass="11990">MGLCRLTQANRAILNAPLKISQKRGKISFIDAIRHVQINNDDDDDDNNNNNNNETFLSGKPQEKKYSCNKWSFNVQIKAVKVRVLVYGERGKKGKKVDVENREGK</sequence>
<dbReference type="EMBL" id="JAWJWF010000004">
    <property type="protein sequence ID" value="KAK6633584.1"/>
    <property type="molecule type" value="Genomic_DNA"/>
</dbReference>
<comment type="caution">
    <text evidence="2">The sequence shown here is derived from an EMBL/GenBank/DDBJ whole genome shotgun (WGS) entry which is preliminary data.</text>
</comment>
<gene>
    <name evidence="2" type="ORF">RUM44_004191</name>
</gene>
<proteinExistence type="predicted"/>
<organism evidence="2 3">
    <name type="scientific">Polyplax serrata</name>
    <name type="common">Common mouse louse</name>
    <dbReference type="NCBI Taxonomy" id="468196"/>
    <lineage>
        <taxon>Eukaryota</taxon>
        <taxon>Metazoa</taxon>
        <taxon>Ecdysozoa</taxon>
        <taxon>Arthropoda</taxon>
        <taxon>Hexapoda</taxon>
        <taxon>Insecta</taxon>
        <taxon>Pterygota</taxon>
        <taxon>Neoptera</taxon>
        <taxon>Paraneoptera</taxon>
        <taxon>Psocodea</taxon>
        <taxon>Troctomorpha</taxon>
        <taxon>Phthiraptera</taxon>
        <taxon>Anoplura</taxon>
        <taxon>Polyplacidae</taxon>
        <taxon>Polyplax</taxon>
    </lineage>
</organism>
<feature type="region of interest" description="Disordered" evidence="1">
    <location>
        <begin position="39"/>
        <end position="61"/>
    </location>
</feature>
<evidence type="ECO:0000256" key="1">
    <source>
        <dbReference type="SAM" id="MobiDB-lite"/>
    </source>
</evidence>
<name>A0ABR1B250_POLSC</name>
<reference evidence="2 3" key="1">
    <citation type="submission" date="2023-09" db="EMBL/GenBank/DDBJ databases">
        <title>Genomes of two closely related lineages of the louse Polyplax serrata with different host specificities.</title>
        <authorList>
            <person name="Martinu J."/>
            <person name="Tarabai H."/>
            <person name="Stefka J."/>
            <person name="Hypsa V."/>
        </authorList>
    </citation>
    <scope>NUCLEOTIDE SEQUENCE [LARGE SCALE GENOMIC DNA]</scope>
    <source>
        <strain evidence="2">98ZLc_SE</strain>
    </source>
</reference>
<dbReference type="Proteomes" id="UP001359485">
    <property type="component" value="Unassembled WGS sequence"/>
</dbReference>
<evidence type="ECO:0000313" key="3">
    <source>
        <dbReference type="Proteomes" id="UP001359485"/>
    </source>
</evidence>
<protein>
    <submittedName>
        <fullName evidence="2">Uncharacterized protein</fullName>
    </submittedName>
</protein>
<accession>A0ABR1B250</accession>
<keyword evidence="3" id="KW-1185">Reference proteome</keyword>
<evidence type="ECO:0000313" key="2">
    <source>
        <dbReference type="EMBL" id="KAK6633584.1"/>
    </source>
</evidence>